<evidence type="ECO:0000256" key="2">
    <source>
        <dbReference type="ARBA" id="ARBA00022475"/>
    </source>
</evidence>
<dbReference type="STRING" id="869212.Turpa_0970"/>
<keyword evidence="3 6" id="KW-0812">Transmembrane</keyword>
<dbReference type="KEGG" id="tpx:Turpa_0970"/>
<proteinExistence type="predicted"/>
<keyword evidence="4 6" id="KW-1133">Transmembrane helix</keyword>
<dbReference type="Proteomes" id="UP000006048">
    <property type="component" value="Chromosome"/>
</dbReference>
<dbReference type="GO" id="GO:0005886">
    <property type="term" value="C:plasma membrane"/>
    <property type="evidence" value="ECO:0007669"/>
    <property type="project" value="UniProtKB-SubCell"/>
</dbReference>
<evidence type="ECO:0000313" key="9">
    <source>
        <dbReference type="Proteomes" id="UP000006048"/>
    </source>
</evidence>
<dbReference type="PANTHER" id="PTHR40077">
    <property type="entry name" value="MEMBRANE PROTEIN-RELATED"/>
    <property type="match status" value="1"/>
</dbReference>
<dbReference type="NCBIfam" id="TIGR03954">
    <property type="entry name" value="integ_memb_HG"/>
    <property type="match status" value="1"/>
</dbReference>
<evidence type="ECO:0000259" key="7">
    <source>
        <dbReference type="Pfam" id="PF12823"/>
    </source>
</evidence>
<feature type="transmembrane region" description="Helical" evidence="6">
    <location>
        <begin position="7"/>
        <end position="26"/>
    </location>
</feature>
<accession>I4B2W2</accession>
<dbReference type="RefSeq" id="WP_014802137.1">
    <property type="nucleotide sequence ID" value="NC_018020.1"/>
</dbReference>
<organism evidence="8 9">
    <name type="scientific">Turneriella parva (strain ATCC BAA-1111 / DSM 21527 / NCTC 11395 / H)</name>
    <name type="common">Leptospira parva</name>
    <dbReference type="NCBI Taxonomy" id="869212"/>
    <lineage>
        <taxon>Bacteria</taxon>
        <taxon>Pseudomonadati</taxon>
        <taxon>Spirochaetota</taxon>
        <taxon>Spirochaetia</taxon>
        <taxon>Leptospirales</taxon>
        <taxon>Leptospiraceae</taxon>
        <taxon>Turneriella</taxon>
    </lineage>
</organism>
<dbReference type="EMBL" id="CP002959">
    <property type="protein sequence ID" value="AFM11619.1"/>
    <property type="molecule type" value="Genomic_DNA"/>
</dbReference>
<keyword evidence="5 6" id="KW-0472">Membrane</keyword>
<evidence type="ECO:0000313" key="8">
    <source>
        <dbReference type="EMBL" id="AFM11619.1"/>
    </source>
</evidence>
<feature type="transmembrane region" description="Helical" evidence="6">
    <location>
        <begin position="38"/>
        <end position="59"/>
    </location>
</feature>
<evidence type="ECO:0000256" key="4">
    <source>
        <dbReference type="ARBA" id="ARBA00022989"/>
    </source>
</evidence>
<feature type="domain" description="DUF3817" evidence="7">
    <location>
        <begin position="2"/>
        <end position="89"/>
    </location>
</feature>
<name>I4B2W2_TURPD</name>
<evidence type="ECO:0000256" key="6">
    <source>
        <dbReference type="SAM" id="Phobius"/>
    </source>
</evidence>
<dbReference type="HOGENOM" id="CLU_120964_3_3_12"/>
<feature type="transmembrane region" description="Helical" evidence="6">
    <location>
        <begin position="66"/>
        <end position="84"/>
    </location>
</feature>
<dbReference type="PANTHER" id="PTHR40077:SF1">
    <property type="entry name" value="MEMBRANE PROTEIN"/>
    <property type="match status" value="1"/>
</dbReference>
<evidence type="ECO:0000256" key="3">
    <source>
        <dbReference type="ARBA" id="ARBA00022692"/>
    </source>
</evidence>
<sequence>MLTSFRLLGYLEGISFLLLMGVAMPLKYYLGQPLAVRIVGSLHGLLFVVYCVWAFILFLREKWPETQLILCWVLSCLPFGTFWFDRKYLKP</sequence>
<gene>
    <name evidence="8" type="ordered locus">Turpa_0970</name>
</gene>
<dbReference type="AlphaFoldDB" id="I4B2W2"/>
<evidence type="ECO:0000256" key="1">
    <source>
        <dbReference type="ARBA" id="ARBA00004651"/>
    </source>
</evidence>
<protein>
    <recommendedName>
        <fullName evidence="7">DUF3817 domain-containing protein</fullName>
    </recommendedName>
</protein>
<dbReference type="InterPro" id="IPR023845">
    <property type="entry name" value="DUF3817_TM"/>
</dbReference>
<comment type="subcellular location">
    <subcellularLocation>
        <location evidence="1">Cell membrane</location>
        <topology evidence="1">Multi-pass membrane protein</topology>
    </subcellularLocation>
</comment>
<evidence type="ECO:0000256" key="5">
    <source>
        <dbReference type="ARBA" id="ARBA00023136"/>
    </source>
</evidence>
<keyword evidence="9" id="KW-1185">Reference proteome</keyword>
<keyword evidence="2" id="KW-1003">Cell membrane</keyword>
<dbReference type="PATRIC" id="fig|869212.3.peg.946"/>
<reference evidence="8 9" key="1">
    <citation type="submission" date="2012-06" db="EMBL/GenBank/DDBJ databases">
        <title>The complete chromosome of genome of Turneriella parva DSM 21527.</title>
        <authorList>
            <consortium name="US DOE Joint Genome Institute (JGI-PGF)"/>
            <person name="Lucas S."/>
            <person name="Han J."/>
            <person name="Lapidus A."/>
            <person name="Bruce D."/>
            <person name="Goodwin L."/>
            <person name="Pitluck S."/>
            <person name="Peters L."/>
            <person name="Kyrpides N."/>
            <person name="Mavromatis K."/>
            <person name="Ivanova N."/>
            <person name="Mikhailova N."/>
            <person name="Chertkov O."/>
            <person name="Detter J.C."/>
            <person name="Tapia R."/>
            <person name="Han C."/>
            <person name="Land M."/>
            <person name="Hauser L."/>
            <person name="Markowitz V."/>
            <person name="Cheng J.-F."/>
            <person name="Hugenholtz P."/>
            <person name="Woyke T."/>
            <person name="Wu D."/>
            <person name="Gronow S."/>
            <person name="Wellnitz S."/>
            <person name="Brambilla E."/>
            <person name="Klenk H.-P."/>
            <person name="Eisen J.A."/>
        </authorList>
    </citation>
    <scope>NUCLEOTIDE SEQUENCE [LARGE SCALE GENOMIC DNA]</scope>
    <source>
        <strain evidence="9">ATCC BAA-1111 / DSM 21527 / NCTC 11395 / H</strain>
    </source>
</reference>
<dbReference type="Pfam" id="PF12823">
    <property type="entry name" value="DUF3817"/>
    <property type="match status" value="1"/>
</dbReference>